<evidence type="ECO:0000313" key="11">
    <source>
        <dbReference type="EMBL" id="KAH3687405.1"/>
    </source>
</evidence>
<evidence type="ECO:0000256" key="7">
    <source>
        <dbReference type="RuleBase" id="RU369086"/>
    </source>
</evidence>
<protein>
    <recommendedName>
        <fullName evidence="7">DNA-directed RNA polymerase subunit</fullName>
    </recommendedName>
</protein>
<dbReference type="AlphaFoldDB" id="A0A9P8QCZ0"/>
<dbReference type="InterPro" id="IPR045113">
    <property type="entry name" value="Rpb7-like"/>
</dbReference>
<dbReference type="CDD" id="cd04328">
    <property type="entry name" value="RNAP_I_Rpa43_N"/>
    <property type="match status" value="1"/>
</dbReference>
<feature type="domain" description="RNA polymerase Rpb7-like N-terminal" evidence="9">
    <location>
        <begin position="45"/>
        <end position="91"/>
    </location>
</feature>
<name>A0A9P8QCZ0_WICPI</name>
<comment type="caution">
    <text evidence="11">The sequence shown here is derived from an EMBL/GenBank/DDBJ whole genome shotgun (WGS) entry which is preliminary data.</text>
</comment>
<dbReference type="GO" id="GO:0006362">
    <property type="term" value="P:transcription elongation by RNA polymerase I"/>
    <property type="evidence" value="ECO:0007669"/>
    <property type="project" value="UniProtKB-ARBA"/>
</dbReference>
<dbReference type="InterPro" id="IPR041178">
    <property type="entry name" value="RPA43_OB"/>
</dbReference>
<reference evidence="11" key="2">
    <citation type="submission" date="2021-01" db="EMBL/GenBank/DDBJ databases">
        <authorList>
            <person name="Schikora-Tamarit M.A."/>
        </authorList>
    </citation>
    <scope>NUCLEOTIDE SEQUENCE</scope>
    <source>
        <strain evidence="11">CBS2887</strain>
    </source>
</reference>
<proteinExistence type="inferred from homology"/>
<evidence type="ECO:0000259" key="10">
    <source>
        <dbReference type="Pfam" id="PF17875"/>
    </source>
</evidence>
<evidence type="ECO:0000259" key="9">
    <source>
        <dbReference type="Pfam" id="PF03876"/>
    </source>
</evidence>
<reference evidence="11" key="1">
    <citation type="journal article" date="2021" name="Open Biol.">
        <title>Shared evolutionary footprints suggest mitochondrial oxidative damage underlies multiple complex I losses in fungi.</title>
        <authorList>
            <person name="Schikora-Tamarit M.A."/>
            <person name="Marcet-Houben M."/>
            <person name="Nosek J."/>
            <person name="Gabaldon T."/>
        </authorList>
    </citation>
    <scope>NUCLEOTIDE SEQUENCE</scope>
    <source>
        <strain evidence="11">CBS2887</strain>
    </source>
</reference>
<comment type="similarity">
    <text evidence="2">Belongs to the eukaryotic RPA43 RNA polymerase subunit family.</text>
</comment>
<dbReference type="FunFam" id="3.30.1490.120:FF:000004">
    <property type="entry name" value="RNA polymerase I subunit Rpa43"/>
    <property type="match status" value="1"/>
</dbReference>
<organism evidence="11 12">
    <name type="scientific">Wickerhamomyces pijperi</name>
    <name type="common">Yeast</name>
    <name type="synonym">Pichia pijperi</name>
    <dbReference type="NCBI Taxonomy" id="599730"/>
    <lineage>
        <taxon>Eukaryota</taxon>
        <taxon>Fungi</taxon>
        <taxon>Dikarya</taxon>
        <taxon>Ascomycota</taxon>
        <taxon>Saccharomycotina</taxon>
        <taxon>Saccharomycetes</taxon>
        <taxon>Phaffomycetales</taxon>
        <taxon>Wickerhamomycetaceae</taxon>
        <taxon>Wickerhamomyces</taxon>
    </lineage>
</organism>
<keyword evidence="3 7" id="KW-0240">DNA-directed RNA polymerase</keyword>
<keyword evidence="5 7" id="KW-0804">Transcription</keyword>
<feature type="compositionally biased region" description="Acidic residues" evidence="8">
    <location>
        <begin position="272"/>
        <end position="285"/>
    </location>
</feature>
<evidence type="ECO:0000256" key="4">
    <source>
        <dbReference type="ARBA" id="ARBA00022553"/>
    </source>
</evidence>
<accession>A0A9P8QCZ0</accession>
<dbReference type="InterPro" id="IPR041901">
    <property type="entry name" value="RNAP_I_Rpa43_N"/>
</dbReference>
<feature type="region of interest" description="Disordered" evidence="8">
    <location>
        <begin position="251"/>
        <end position="311"/>
    </location>
</feature>
<keyword evidence="6 7" id="KW-0539">Nucleus</keyword>
<dbReference type="GO" id="GO:0005736">
    <property type="term" value="C:RNA polymerase I complex"/>
    <property type="evidence" value="ECO:0007669"/>
    <property type="project" value="UniProtKB-ARBA"/>
</dbReference>
<dbReference type="InterPro" id="IPR036898">
    <property type="entry name" value="RNA_pol_Rpb7-like_N_sf"/>
</dbReference>
<evidence type="ECO:0000313" key="12">
    <source>
        <dbReference type="Proteomes" id="UP000774326"/>
    </source>
</evidence>
<keyword evidence="4" id="KW-0597">Phosphoprotein</keyword>
<dbReference type="Gene3D" id="3.30.1490.120">
    <property type="entry name" value="RNA polymerase Rpb7-like, N-terminal domain"/>
    <property type="match status" value="1"/>
</dbReference>
<feature type="region of interest" description="Disordered" evidence="8">
    <location>
        <begin position="1"/>
        <end position="34"/>
    </location>
</feature>
<evidence type="ECO:0000256" key="3">
    <source>
        <dbReference type="ARBA" id="ARBA00022478"/>
    </source>
</evidence>
<dbReference type="Proteomes" id="UP000774326">
    <property type="component" value="Unassembled WGS sequence"/>
</dbReference>
<comment type="subcellular location">
    <subcellularLocation>
        <location evidence="1">Nucleus</location>
        <location evidence="1">Nucleolus</location>
    </subcellularLocation>
</comment>
<dbReference type="Pfam" id="PF17875">
    <property type="entry name" value="RPA43_OB"/>
    <property type="match status" value="1"/>
</dbReference>
<dbReference type="InterPro" id="IPR005576">
    <property type="entry name" value="Rpb7-like_N"/>
</dbReference>
<dbReference type="Pfam" id="PF03876">
    <property type="entry name" value="SHS2_Rpb7-N"/>
    <property type="match status" value="1"/>
</dbReference>
<comment type="function">
    <text evidence="7">DNA-dependent RNA polymerase which catalyzes the transcription of DNA into RNA using the four ribonucleoside triphosphates as substrates.</text>
</comment>
<dbReference type="PANTHER" id="PTHR12709:SF5">
    <property type="entry name" value="DNA-DIRECTED RNA POLYMERASE I SUBUNIT RPA43"/>
    <property type="match status" value="1"/>
</dbReference>
<feature type="compositionally biased region" description="Polar residues" evidence="8">
    <location>
        <begin position="24"/>
        <end position="34"/>
    </location>
</feature>
<dbReference type="GO" id="GO:0006361">
    <property type="term" value="P:transcription initiation at RNA polymerase I promoter"/>
    <property type="evidence" value="ECO:0007669"/>
    <property type="project" value="UniProtKB-ARBA"/>
</dbReference>
<evidence type="ECO:0000256" key="6">
    <source>
        <dbReference type="ARBA" id="ARBA00023242"/>
    </source>
</evidence>
<evidence type="ECO:0000256" key="2">
    <source>
        <dbReference type="ARBA" id="ARBA00005930"/>
    </source>
</evidence>
<evidence type="ECO:0000256" key="8">
    <source>
        <dbReference type="SAM" id="MobiDB-lite"/>
    </source>
</evidence>
<dbReference type="OrthoDB" id="10250504at2759"/>
<evidence type="ECO:0000256" key="1">
    <source>
        <dbReference type="ARBA" id="ARBA00004604"/>
    </source>
</evidence>
<dbReference type="PANTHER" id="PTHR12709">
    <property type="entry name" value="DNA-DIRECTED RNA POLYMERASE II, III"/>
    <property type="match status" value="1"/>
</dbReference>
<gene>
    <name evidence="11" type="ORF">WICPIJ_001618</name>
</gene>
<keyword evidence="12" id="KW-1185">Reference proteome</keyword>
<feature type="compositionally biased region" description="Acidic residues" evidence="8">
    <location>
        <begin position="296"/>
        <end position="311"/>
    </location>
</feature>
<dbReference type="Gene3D" id="2.40.50.1060">
    <property type="match status" value="1"/>
</dbReference>
<feature type="domain" description="RPA43 OB" evidence="10">
    <location>
        <begin position="126"/>
        <end position="219"/>
    </location>
</feature>
<sequence>MSTVTNKRSGDFQARSFKKRKQAPPSTNPVNSDGLSECFHKVRTSLYVSLAPVYLSNPLEGIKAQHLDPLLMKHFAKLNGVVISYTDLQLSNSSAESDDEQLMAKVNAHSPFCFLWVSAEFLIWKPLIGDNIEGNIYIQSPSHIGLLINDTFNASIKRSQIPPNWTFKANEADAGDEEDSKNLGQWFDENDMPIEGKLQILVKGIHTSGRVVSVEGSLITPGMEVESQPVVPAKTNKKIKFDDDAAVGTAAATSASSSLPVVDFSSAKDTDDAPTYEVDSEDEQQEVSSGAKEGEVVAEEDSSEDDADDSD</sequence>
<evidence type="ECO:0000256" key="5">
    <source>
        <dbReference type="ARBA" id="ARBA00023163"/>
    </source>
</evidence>
<dbReference type="EMBL" id="JAEUBG010000855">
    <property type="protein sequence ID" value="KAH3687405.1"/>
    <property type="molecule type" value="Genomic_DNA"/>
</dbReference>